<dbReference type="PROSITE" id="PS00697">
    <property type="entry name" value="DNA_LIGASE_A1"/>
    <property type="match status" value="1"/>
</dbReference>
<keyword evidence="13" id="KW-0233">DNA recombination</keyword>
<comment type="cofactor">
    <cofactor evidence="1">
        <name>Mg(2+)</name>
        <dbReference type="ChEBI" id="CHEBI:18420"/>
    </cofactor>
</comment>
<evidence type="ECO:0000256" key="1">
    <source>
        <dbReference type="ARBA" id="ARBA00001946"/>
    </source>
</evidence>
<evidence type="ECO:0000259" key="18">
    <source>
        <dbReference type="PROSITE" id="PS50172"/>
    </source>
</evidence>
<dbReference type="InterPro" id="IPR012309">
    <property type="entry name" value="DNA_ligase_ATP-dep_C"/>
</dbReference>
<evidence type="ECO:0000256" key="14">
    <source>
        <dbReference type="RuleBase" id="RU004196"/>
    </source>
</evidence>
<keyword evidence="13" id="KW-0227">DNA damage</keyword>
<feature type="compositionally biased region" description="Basic residues" evidence="15">
    <location>
        <begin position="782"/>
        <end position="791"/>
    </location>
</feature>
<dbReference type="SUPFAM" id="SSF57716">
    <property type="entry name" value="Glucocorticoid receptor-like (DNA-binding domain)"/>
    <property type="match status" value="1"/>
</dbReference>
<dbReference type="Pfam" id="PF16759">
    <property type="entry name" value="LIG3_BRCT"/>
    <property type="match status" value="1"/>
</dbReference>
<feature type="compositionally biased region" description="Low complexity" evidence="15">
    <location>
        <begin position="758"/>
        <end position="776"/>
    </location>
</feature>
<organism evidence="19 20">
    <name type="scientific">Labeo rohita</name>
    <name type="common">Indian major carp</name>
    <name type="synonym">Cyprinus rohita</name>
    <dbReference type="NCBI Taxonomy" id="84645"/>
    <lineage>
        <taxon>Eukaryota</taxon>
        <taxon>Metazoa</taxon>
        <taxon>Chordata</taxon>
        <taxon>Craniata</taxon>
        <taxon>Vertebrata</taxon>
        <taxon>Euteleostomi</taxon>
        <taxon>Actinopterygii</taxon>
        <taxon>Neopterygii</taxon>
        <taxon>Teleostei</taxon>
        <taxon>Ostariophysi</taxon>
        <taxon>Cypriniformes</taxon>
        <taxon>Cyprinidae</taxon>
        <taxon>Labeoninae</taxon>
        <taxon>Labeonini</taxon>
        <taxon>Labeo</taxon>
    </lineage>
</organism>
<dbReference type="InterPro" id="IPR012340">
    <property type="entry name" value="NA-bd_OB-fold"/>
</dbReference>
<keyword evidence="5" id="KW-0235">DNA replication</keyword>
<keyword evidence="13" id="KW-0234">DNA repair</keyword>
<keyword evidence="10 13" id="KW-0067">ATP-binding</keyword>
<dbReference type="InterPro" id="IPR036957">
    <property type="entry name" value="Znf_PARP_sf"/>
</dbReference>
<dbReference type="EMBL" id="JACTAM010000005">
    <property type="protein sequence ID" value="KAI2664301.1"/>
    <property type="molecule type" value="Genomic_DNA"/>
</dbReference>
<dbReference type="Proteomes" id="UP000830375">
    <property type="component" value="Unassembled WGS sequence"/>
</dbReference>
<dbReference type="Pfam" id="PF04679">
    <property type="entry name" value="DNA_ligase_A_C"/>
    <property type="match status" value="1"/>
</dbReference>
<evidence type="ECO:0000256" key="7">
    <source>
        <dbReference type="ARBA" id="ARBA00022741"/>
    </source>
</evidence>
<evidence type="ECO:0000256" key="10">
    <source>
        <dbReference type="ARBA" id="ARBA00022840"/>
    </source>
</evidence>
<evidence type="ECO:0000259" key="16">
    <source>
        <dbReference type="PROSITE" id="PS50064"/>
    </source>
</evidence>
<gene>
    <name evidence="19" type="ORF">H4Q32_002472</name>
</gene>
<dbReference type="SUPFAM" id="SSF52113">
    <property type="entry name" value="BRCT domain"/>
    <property type="match status" value="1"/>
</dbReference>
<comment type="caution">
    <text evidence="19">The sequence shown here is derived from an EMBL/GenBank/DDBJ whole genome shotgun (WGS) entry which is preliminary data.</text>
</comment>
<dbReference type="InterPro" id="IPR016059">
    <property type="entry name" value="DNA_ligase_ATP-dep_CS"/>
</dbReference>
<accession>A0ABQ8MPZ6</accession>
<dbReference type="SUPFAM" id="SSF56091">
    <property type="entry name" value="DNA ligase/mRNA capping enzyme, catalytic domain"/>
    <property type="match status" value="1"/>
</dbReference>
<dbReference type="PROSITE" id="PS00347">
    <property type="entry name" value="ZF_PARP_1"/>
    <property type="match status" value="1"/>
</dbReference>
<dbReference type="InterPro" id="IPR012310">
    <property type="entry name" value="DNA_ligase_ATP-dep_cent"/>
</dbReference>
<dbReference type="Gene3D" id="3.30.1740.10">
    <property type="entry name" value="Zinc finger, PARP-type"/>
    <property type="match status" value="1"/>
</dbReference>
<comment type="catalytic activity">
    <reaction evidence="12 13">
        <text>ATP + (deoxyribonucleotide)n-3'-hydroxyl + 5'-phospho-(deoxyribonucleotide)m = (deoxyribonucleotide)n+m + AMP + diphosphate.</text>
        <dbReference type="EC" id="6.5.1.1"/>
    </reaction>
</comment>
<evidence type="ECO:0000313" key="20">
    <source>
        <dbReference type="Proteomes" id="UP000830375"/>
    </source>
</evidence>
<dbReference type="CDD" id="cd07967">
    <property type="entry name" value="OBF_DNA_ligase_III"/>
    <property type="match status" value="1"/>
</dbReference>
<evidence type="ECO:0000256" key="11">
    <source>
        <dbReference type="ARBA" id="ARBA00023242"/>
    </source>
</evidence>
<evidence type="ECO:0000313" key="19">
    <source>
        <dbReference type="EMBL" id="KAI2664301.1"/>
    </source>
</evidence>
<keyword evidence="20" id="KW-1185">Reference proteome</keyword>
<dbReference type="InterPro" id="IPR036599">
    <property type="entry name" value="DNA_ligase_N_sf"/>
</dbReference>
<dbReference type="InterPro" id="IPR001357">
    <property type="entry name" value="BRCT_dom"/>
</dbReference>
<dbReference type="InterPro" id="IPR000977">
    <property type="entry name" value="DNA_ligase_ATP-dep"/>
</dbReference>
<dbReference type="PANTHER" id="PTHR45674">
    <property type="entry name" value="DNA LIGASE 1/3 FAMILY MEMBER"/>
    <property type="match status" value="1"/>
</dbReference>
<feature type="domain" description="ATP-dependent DNA ligase family profile" evidence="17">
    <location>
        <begin position="523"/>
        <end position="622"/>
    </location>
</feature>
<dbReference type="PROSITE" id="PS50064">
    <property type="entry name" value="ZF_PARP_2"/>
    <property type="match status" value="1"/>
</dbReference>
<name>A0ABQ8MPZ6_LABRO</name>
<dbReference type="CDD" id="cd18431">
    <property type="entry name" value="BRCT_DNA_ligase_III"/>
    <property type="match status" value="1"/>
</dbReference>
<feature type="compositionally biased region" description="Basic and acidic residues" evidence="15">
    <location>
        <begin position="805"/>
        <end position="819"/>
    </location>
</feature>
<feature type="compositionally biased region" description="Polar residues" evidence="15">
    <location>
        <begin position="820"/>
        <end position="834"/>
    </location>
</feature>
<comment type="subcellular location">
    <subcellularLocation>
        <location evidence="2">Nucleus</location>
    </subcellularLocation>
</comment>
<keyword evidence="4 13" id="KW-0436">Ligase</keyword>
<dbReference type="SUPFAM" id="SSF50249">
    <property type="entry name" value="Nucleic acid-binding proteins"/>
    <property type="match status" value="1"/>
</dbReference>
<evidence type="ECO:0000256" key="15">
    <source>
        <dbReference type="SAM" id="MobiDB-lite"/>
    </source>
</evidence>
<evidence type="ECO:0000256" key="5">
    <source>
        <dbReference type="ARBA" id="ARBA00022705"/>
    </source>
</evidence>
<dbReference type="Gene3D" id="3.40.50.10190">
    <property type="entry name" value="BRCT domain"/>
    <property type="match status" value="1"/>
</dbReference>
<evidence type="ECO:0000259" key="17">
    <source>
        <dbReference type="PROSITE" id="PS50160"/>
    </source>
</evidence>
<reference evidence="19 20" key="1">
    <citation type="submission" date="2022-01" db="EMBL/GenBank/DDBJ databases">
        <title>A high-quality chromosome-level genome assembly of rohu carp, Labeo rohita.</title>
        <authorList>
            <person name="Arick M.A. II"/>
            <person name="Hsu C.-Y."/>
            <person name="Magbanua Z."/>
            <person name="Pechanova O."/>
            <person name="Grover C."/>
            <person name="Miller E."/>
            <person name="Thrash A."/>
            <person name="Ezzel L."/>
            <person name="Alam S."/>
            <person name="Benzie J."/>
            <person name="Hamilton M."/>
            <person name="Karsi A."/>
            <person name="Lawrence M.L."/>
            <person name="Peterson D.G."/>
        </authorList>
    </citation>
    <scope>NUCLEOTIDE SEQUENCE [LARGE SCALE GENOMIC DNA]</scope>
    <source>
        <strain evidence="20">BAU-BD-2019</strain>
        <tissue evidence="19">Blood</tissue>
    </source>
</reference>
<dbReference type="Pfam" id="PF04675">
    <property type="entry name" value="DNA_ligase_A_N"/>
    <property type="match status" value="1"/>
</dbReference>
<evidence type="ECO:0000256" key="8">
    <source>
        <dbReference type="ARBA" id="ARBA00022771"/>
    </source>
</evidence>
<keyword evidence="8" id="KW-0863">Zinc-finger</keyword>
<dbReference type="PROSITE" id="PS50160">
    <property type="entry name" value="DNA_LIGASE_A3"/>
    <property type="match status" value="1"/>
</dbReference>
<dbReference type="PROSITE" id="PS50172">
    <property type="entry name" value="BRCT"/>
    <property type="match status" value="1"/>
</dbReference>
<protein>
    <recommendedName>
        <fullName evidence="13">DNA ligase</fullName>
        <ecNumber evidence="13">6.5.1.1</ecNumber>
    </recommendedName>
</protein>
<dbReference type="InterPro" id="IPR012308">
    <property type="entry name" value="DNA_ligase_ATP-dep_N"/>
</dbReference>
<dbReference type="GO" id="GO:0016874">
    <property type="term" value="F:ligase activity"/>
    <property type="evidence" value="ECO:0007669"/>
    <property type="project" value="UniProtKB-KW"/>
</dbReference>
<keyword evidence="7 13" id="KW-0547">Nucleotide-binding</keyword>
<keyword evidence="6" id="KW-0479">Metal-binding</keyword>
<sequence length="917" mass="102615">MFIVLQPVSFSTEAAKGHAEVMPGDSLIGNQTQTVRKAERKKATDVKGGKGDMSQRNRAVRTLSRSSLPNLCWETSSRATLNHQSVQYSTLIFLRGFASSPSGIFFRVPQIRQFSLSSSSFFHVSWPERGSERPVMAEQRYCVEYAKRGTAGCKKCKDKIMKGLVRIGKIVPNPFSESAGEMKEWYHVKCIFEKLERARATTKKIEDITELEGWEEIQDEDKELINKHVSELAAKANATPKKKVQAKLNNSGQLSTPLADPTVNAPRKFSGFTAKPTQGSALSAQLCDPNHKDSLLREFRKLCALVAEKSGYNAKTEIIRDFLTKGSGGDKFRGDLYLTVKLLLPGVIKNVYNLNDKQIVKLFSRILNCSQDEMVKDLEQGDVSETVRMFFEDSKSFPPAAKSLLTIQEVDASLSRLAQLTKEDDQQAELQDIAKKCTGNDLKCYIRLAEACKSIEYAMKKCPNGMYSEIKYDGERVQVHKNGSHFSYFSRSLKPVLPHKVAHFKDFIPQAFPGGQSMILDAERRKFLHDNMVEVPNRILFSEMKHVTRAADLAEMITRVIREGLEGLGHYEPGKRHWLKVKKDYLNEGAMADTADLVVLGAFYGKGSNGGIMSSFLMGCYDPESKKWCTVTKCSGGYDDATLARLQKELDVIKIGKDPSKIPGWLKIVKNYYPDFVIRDPEKAPVWEITGAEFSKSEMHTADGISIRFPRCTRMRDDKDWKTATNLQQLKELYRISKENCDFEVTAGPSKTSQNDKSSSGGESGGSSPSVSHGASTANKTKNGHTPKAKAVKTESPSSAVKRKLPAEKQDAKKIKTEPVHSNGQSKLKTVQTTDPKNEKTLLDIFTGVKLYLPEAVQDFEKLRRYFLAYDGDLVPEYDSASATHTLGEPEDNSSAQRVTSNWIWECIRKRRVVPPC</sequence>
<evidence type="ECO:0000256" key="13">
    <source>
        <dbReference type="RuleBase" id="RU000617"/>
    </source>
</evidence>
<keyword evidence="11" id="KW-0539">Nucleus</keyword>
<dbReference type="EC" id="6.5.1.1" evidence="13"/>
<dbReference type="Gene3D" id="2.40.50.140">
    <property type="entry name" value="Nucleic acid-binding proteins"/>
    <property type="match status" value="1"/>
</dbReference>
<evidence type="ECO:0000256" key="9">
    <source>
        <dbReference type="ARBA" id="ARBA00022833"/>
    </source>
</evidence>
<feature type="domain" description="BRCT" evidence="18">
    <location>
        <begin position="841"/>
        <end position="917"/>
    </location>
</feature>
<keyword evidence="9" id="KW-0862">Zinc</keyword>
<dbReference type="InterPro" id="IPR036420">
    <property type="entry name" value="BRCT_dom_sf"/>
</dbReference>
<evidence type="ECO:0000256" key="6">
    <source>
        <dbReference type="ARBA" id="ARBA00022723"/>
    </source>
</evidence>
<dbReference type="SMART" id="SM01336">
    <property type="entry name" value="zf-PARP"/>
    <property type="match status" value="1"/>
</dbReference>
<comment type="similarity">
    <text evidence="3 14">Belongs to the ATP-dependent DNA ligase family.</text>
</comment>
<dbReference type="Pfam" id="PF01068">
    <property type="entry name" value="DNA_ligase_A_M"/>
    <property type="match status" value="1"/>
</dbReference>
<dbReference type="InterPro" id="IPR001510">
    <property type="entry name" value="Znf_PARP"/>
</dbReference>
<evidence type="ECO:0000256" key="3">
    <source>
        <dbReference type="ARBA" id="ARBA00007572"/>
    </source>
</evidence>
<dbReference type="Gene3D" id="3.30.470.30">
    <property type="entry name" value="DNA ligase/mRNA capping enzyme"/>
    <property type="match status" value="1"/>
</dbReference>
<dbReference type="Gene3D" id="1.10.3260.10">
    <property type="entry name" value="DNA ligase, ATP-dependent, N-terminal domain"/>
    <property type="match status" value="1"/>
</dbReference>
<dbReference type="NCBIfam" id="TIGR00574">
    <property type="entry name" value="dnl1"/>
    <property type="match status" value="1"/>
</dbReference>
<feature type="region of interest" description="Disordered" evidence="15">
    <location>
        <begin position="745"/>
        <end position="834"/>
    </location>
</feature>
<evidence type="ECO:0000256" key="2">
    <source>
        <dbReference type="ARBA" id="ARBA00004123"/>
    </source>
</evidence>
<evidence type="ECO:0000256" key="12">
    <source>
        <dbReference type="ARBA" id="ARBA00034003"/>
    </source>
</evidence>
<dbReference type="Gene3D" id="3.30.1490.70">
    <property type="match status" value="2"/>
</dbReference>
<dbReference type="Pfam" id="PF00645">
    <property type="entry name" value="zf-PARP"/>
    <property type="match status" value="1"/>
</dbReference>
<evidence type="ECO:0000256" key="4">
    <source>
        <dbReference type="ARBA" id="ARBA00022598"/>
    </source>
</evidence>
<feature type="domain" description="PARP-type" evidence="16">
    <location>
        <begin position="141"/>
        <end position="233"/>
    </location>
</feature>
<dbReference type="PANTHER" id="PTHR45674:SF9">
    <property type="entry name" value="DNA LIGASE 3"/>
    <property type="match status" value="1"/>
</dbReference>
<proteinExistence type="inferred from homology"/>
<dbReference type="InterPro" id="IPR031916">
    <property type="entry name" value="LIG3_BRCT"/>
</dbReference>
<dbReference type="InterPro" id="IPR050191">
    <property type="entry name" value="ATP-dep_DNA_ligase"/>
</dbReference>